<dbReference type="PANTHER" id="PTHR36115:SF6">
    <property type="entry name" value="PROLINE-RICH ANTIGEN HOMOLOG"/>
    <property type="match status" value="1"/>
</dbReference>
<dbReference type="Proteomes" id="UP000306985">
    <property type="component" value="Unassembled WGS sequence"/>
</dbReference>
<keyword evidence="5 7" id="KW-0472">Membrane</keyword>
<name>A0A4V6CW95_9ACTN</name>
<proteinExistence type="predicted"/>
<dbReference type="InterPro" id="IPR016795">
    <property type="entry name" value="UCP021697"/>
</dbReference>
<protein>
    <submittedName>
        <fullName evidence="9">RDD family protein</fullName>
    </submittedName>
</protein>
<keyword evidence="3 7" id="KW-0812">Transmembrane</keyword>
<dbReference type="PANTHER" id="PTHR36115">
    <property type="entry name" value="PROLINE-RICH ANTIGEN HOMOLOG-RELATED"/>
    <property type="match status" value="1"/>
</dbReference>
<evidence type="ECO:0000256" key="2">
    <source>
        <dbReference type="ARBA" id="ARBA00022475"/>
    </source>
</evidence>
<dbReference type="EMBL" id="SZZH01000001">
    <property type="protein sequence ID" value="TKV61145.1"/>
    <property type="molecule type" value="Genomic_DNA"/>
</dbReference>
<comment type="caution">
    <text evidence="9">The sequence shown here is derived from an EMBL/GenBank/DDBJ whole genome shotgun (WGS) entry which is preliminary data.</text>
</comment>
<accession>A0A4V6CW95</accession>
<dbReference type="InterPro" id="IPR051791">
    <property type="entry name" value="Pra-immunoreactive"/>
</dbReference>
<evidence type="ECO:0000256" key="4">
    <source>
        <dbReference type="ARBA" id="ARBA00022989"/>
    </source>
</evidence>
<dbReference type="PIRSF" id="PIRSF021697">
    <property type="entry name" value="UCP021697"/>
    <property type="match status" value="1"/>
</dbReference>
<reference evidence="9 10" key="1">
    <citation type="submission" date="2019-05" db="EMBL/GenBank/DDBJ databases">
        <title>Nakamurella sp. N5BH11, whole genome shotgun sequence.</title>
        <authorList>
            <person name="Tuo L."/>
        </authorList>
    </citation>
    <scope>NUCLEOTIDE SEQUENCE [LARGE SCALE GENOMIC DNA]</scope>
    <source>
        <strain evidence="9 10">N5BH11</strain>
    </source>
</reference>
<feature type="region of interest" description="Disordered" evidence="6">
    <location>
        <begin position="1"/>
        <end position="22"/>
    </location>
</feature>
<dbReference type="RefSeq" id="WP_137448449.1">
    <property type="nucleotide sequence ID" value="NZ_SZZH01000001.1"/>
</dbReference>
<feature type="transmembrane region" description="Helical" evidence="7">
    <location>
        <begin position="41"/>
        <end position="60"/>
    </location>
</feature>
<feature type="transmembrane region" description="Helical" evidence="7">
    <location>
        <begin position="105"/>
        <end position="125"/>
    </location>
</feature>
<evidence type="ECO:0000313" key="10">
    <source>
        <dbReference type="Proteomes" id="UP000306985"/>
    </source>
</evidence>
<evidence type="ECO:0000256" key="3">
    <source>
        <dbReference type="ARBA" id="ARBA00022692"/>
    </source>
</evidence>
<evidence type="ECO:0000256" key="5">
    <source>
        <dbReference type="ARBA" id="ARBA00023136"/>
    </source>
</evidence>
<feature type="compositionally biased region" description="Low complexity" evidence="6">
    <location>
        <begin position="9"/>
        <end position="21"/>
    </location>
</feature>
<comment type="subcellular location">
    <subcellularLocation>
        <location evidence="1">Cell membrane</location>
        <topology evidence="1">Multi-pass membrane protein</topology>
    </subcellularLocation>
</comment>
<keyword evidence="10" id="KW-1185">Reference proteome</keyword>
<dbReference type="OrthoDB" id="5187110at2"/>
<evidence type="ECO:0000256" key="6">
    <source>
        <dbReference type="SAM" id="MobiDB-lite"/>
    </source>
</evidence>
<dbReference type="InterPro" id="IPR010432">
    <property type="entry name" value="RDD"/>
</dbReference>
<dbReference type="Pfam" id="PF06271">
    <property type="entry name" value="RDD"/>
    <property type="match status" value="1"/>
</dbReference>
<evidence type="ECO:0000259" key="8">
    <source>
        <dbReference type="Pfam" id="PF06271"/>
    </source>
</evidence>
<dbReference type="AlphaFoldDB" id="A0A4V6CW95"/>
<organism evidence="9 10">
    <name type="scientific">Nakamurella flava</name>
    <dbReference type="NCBI Taxonomy" id="2576308"/>
    <lineage>
        <taxon>Bacteria</taxon>
        <taxon>Bacillati</taxon>
        <taxon>Actinomycetota</taxon>
        <taxon>Actinomycetes</taxon>
        <taxon>Nakamurellales</taxon>
        <taxon>Nakamurellaceae</taxon>
        <taxon>Nakamurella</taxon>
    </lineage>
</organism>
<evidence type="ECO:0000313" key="9">
    <source>
        <dbReference type="EMBL" id="TKV61145.1"/>
    </source>
</evidence>
<feature type="transmembrane region" description="Helical" evidence="7">
    <location>
        <begin position="67"/>
        <end position="85"/>
    </location>
</feature>
<feature type="domain" description="RDD" evidence="8">
    <location>
        <begin position="34"/>
        <end position="137"/>
    </location>
</feature>
<evidence type="ECO:0000256" key="7">
    <source>
        <dbReference type="SAM" id="Phobius"/>
    </source>
</evidence>
<dbReference type="GO" id="GO:0005886">
    <property type="term" value="C:plasma membrane"/>
    <property type="evidence" value="ECO:0007669"/>
    <property type="project" value="UniProtKB-SubCell"/>
</dbReference>
<sequence length="145" mass="15287">MAAPPGPTRSPSSGSPAPYAGERLGLPQDGPGSVASMGTRTLAWLLDIVLSALVAWFFTAPAAPQNLSLLVWAGMTVLAVGLFGFTPGQAVLGIRVAPVDGRSLVGWWAIPRTALIFVIVPVLVVDPDIRGLHDRWCRTVVVHTR</sequence>
<evidence type="ECO:0000256" key="1">
    <source>
        <dbReference type="ARBA" id="ARBA00004651"/>
    </source>
</evidence>
<gene>
    <name evidence="9" type="ORF">FDO65_05800</name>
</gene>
<keyword evidence="4 7" id="KW-1133">Transmembrane helix</keyword>
<keyword evidence="2" id="KW-1003">Cell membrane</keyword>